<keyword evidence="5" id="KW-1185">Reference proteome</keyword>
<dbReference type="KEGG" id="acab:QRX50_46490"/>
<keyword evidence="2" id="KW-1133">Transmembrane helix</keyword>
<proteinExistence type="predicted"/>
<organism evidence="4 5">
    <name type="scientific">Amycolatopsis carbonis</name>
    <dbReference type="NCBI Taxonomy" id="715471"/>
    <lineage>
        <taxon>Bacteria</taxon>
        <taxon>Bacillati</taxon>
        <taxon>Actinomycetota</taxon>
        <taxon>Actinomycetes</taxon>
        <taxon>Pseudonocardiales</taxon>
        <taxon>Pseudonocardiaceae</taxon>
        <taxon>Amycolatopsis</taxon>
    </lineage>
</organism>
<keyword evidence="2" id="KW-0472">Membrane</keyword>
<evidence type="ECO:0000256" key="1">
    <source>
        <dbReference type="SAM" id="MobiDB-lite"/>
    </source>
</evidence>
<protein>
    <recommendedName>
        <fullName evidence="3">DUF8017 domain-containing protein</fullName>
    </recommendedName>
</protein>
<name>A0A9Y2IFC0_9PSEU</name>
<dbReference type="Pfam" id="PF26056">
    <property type="entry name" value="DUF8017"/>
    <property type="match status" value="1"/>
</dbReference>
<dbReference type="RefSeq" id="WP_285969412.1">
    <property type="nucleotide sequence ID" value="NZ_CP127294.1"/>
</dbReference>
<dbReference type="InterPro" id="IPR058330">
    <property type="entry name" value="DUF8017"/>
</dbReference>
<feature type="compositionally biased region" description="Low complexity" evidence="1">
    <location>
        <begin position="48"/>
        <end position="61"/>
    </location>
</feature>
<feature type="transmembrane region" description="Helical" evidence="2">
    <location>
        <begin position="110"/>
        <end position="131"/>
    </location>
</feature>
<evidence type="ECO:0000313" key="5">
    <source>
        <dbReference type="Proteomes" id="UP001236014"/>
    </source>
</evidence>
<sequence length="347" mass="35337">MGLFGRSGREDDGGYEDNAALTGVGGYEPADAPGFPAAGYGTGSPVSGQPAAGPAEPDAGPWSAQGEKSGGTPWYAEDPAVTGHAPRAEPRRIRPTGRPPARLKGRPSRALWILVAVIALGVAAMNFFGAARHHSASPSTPSRGPVTFQPEPHVVVPAVVDGWSSVAARDGSFAYDVPPGWTPEPGVVHGWDGTATSPGILLSTTASAGRGYCGSDSRHGGSGVTTEDGGNAEAAARKAVGDLIGSAYAPGAKVTYAPAQDATVPLETTTRPARLVLADVTQDGTDGCIQKHVTVGALALATATRSVVLLAYTDDTTSRADVVRLLRSYRGVPAADRSTTTPPPTTR</sequence>
<dbReference type="EMBL" id="CP127294">
    <property type="protein sequence ID" value="WIX78707.1"/>
    <property type="molecule type" value="Genomic_DNA"/>
</dbReference>
<evidence type="ECO:0000259" key="3">
    <source>
        <dbReference type="Pfam" id="PF26056"/>
    </source>
</evidence>
<accession>A0A9Y2IFC0</accession>
<feature type="region of interest" description="Disordered" evidence="1">
    <location>
        <begin position="1"/>
        <end position="104"/>
    </location>
</feature>
<evidence type="ECO:0000313" key="4">
    <source>
        <dbReference type="EMBL" id="WIX78707.1"/>
    </source>
</evidence>
<reference evidence="4 5" key="1">
    <citation type="submission" date="2023-06" db="EMBL/GenBank/DDBJ databases">
        <authorList>
            <person name="Oyuntsetseg B."/>
            <person name="Kim S.B."/>
        </authorList>
    </citation>
    <scope>NUCLEOTIDE SEQUENCE [LARGE SCALE GENOMIC DNA]</scope>
    <source>
        <strain evidence="4 5">2-15</strain>
    </source>
</reference>
<gene>
    <name evidence="4" type="ORF">QRX50_46490</name>
</gene>
<keyword evidence="2" id="KW-0812">Transmembrane</keyword>
<dbReference type="AlphaFoldDB" id="A0A9Y2IFC0"/>
<feature type="domain" description="DUF8017" evidence="3">
    <location>
        <begin position="157"/>
        <end position="332"/>
    </location>
</feature>
<dbReference type="Proteomes" id="UP001236014">
    <property type="component" value="Chromosome"/>
</dbReference>
<evidence type="ECO:0000256" key="2">
    <source>
        <dbReference type="SAM" id="Phobius"/>
    </source>
</evidence>